<evidence type="ECO:0000256" key="3">
    <source>
        <dbReference type="ARBA" id="ARBA00022723"/>
    </source>
</evidence>
<dbReference type="OrthoDB" id="9802481at2"/>
<keyword evidence="2" id="KW-0997">Cell inner membrane</keyword>
<dbReference type="GO" id="GO:0009245">
    <property type="term" value="P:lipid A biosynthetic process"/>
    <property type="evidence" value="ECO:0007669"/>
    <property type="project" value="TreeGrafter"/>
</dbReference>
<dbReference type="KEGG" id="mag:amb0266"/>
<keyword evidence="9" id="KW-1185">Reference proteome</keyword>
<dbReference type="Proteomes" id="UP000007058">
    <property type="component" value="Chromosome"/>
</dbReference>
<feature type="region of interest" description="Disordered" evidence="6">
    <location>
        <begin position="258"/>
        <end position="278"/>
    </location>
</feature>
<proteinExistence type="predicted"/>
<name>Q2WAQ5_PARM1</name>
<dbReference type="GO" id="GO:0046872">
    <property type="term" value="F:metal ion binding"/>
    <property type="evidence" value="ECO:0007669"/>
    <property type="project" value="UniProtKB-KW"/>
</dbReference>
<dbReference type="CDD" id="cd07398">
    <property type="entry name" value="MPP_YbbF-LpxH"/>
    <property type="match status" value="1"/>
</dbReference>
<dbReference type="Gene3D" id="3.60.21.10">
    <property type="match status" value="1"/>
</dbReference>
<evidence type="ECO:0000256" key="5">
    <source>
        <dbReference type="ARBA" id="ARBA00023211"/>
    </source>
</evidence>
<protein>
    <submittedName>
        <fullName evidence="8">Uncharacterized protein conserved in bacteria</fullName>
    </submittedName>
</protein>
<dbReference type="GO" id="GO:0008758">
    <property type="term" value="F:UDP-2,3-diacylglucosamine hydrolase activity"/>
    <property type="evidence" value="ECO:0007669"/>
    <property type="project" value="TreeGrafter"/>
</dbReference>
<dbReference type="STRING" id="342108.amb0266"/>
<evidence type="ECO:0000256" key="6">
    <source>
        <dbReference type="SAM" id="MobiDB-lite"/>
    </source>
</evidence>
<dbReference type="FunFam" id="3.60.21.10:FF:000029">
    <property type="entry name" value="UDP-2,3-diacylglucosamine hydrolase"/>
    <property type="match status" value="1"/>
</dbReference>
<dbReference type="HOGENOM" id="CLU_061126_1_0_5"/>
<dbReference type="GO" id="GO:0016020">
    <property type="term" value="C:membrane"/>
    <property type="evidence" value="ECO:0007669"/>
    <property type="project" value="GOC"/>
</dbReference>
<dbReference type="PANTHER" id="PTHR34990:SF2">
    <property type="entry name" value="BLL8164 PROTEIN"/>
    <property type="match status" value="1"/>
</dbReference>
<dbReference type="RefSeq" id="WP_011382713.1">
    <property type="nucleotide sequence ID" value="NC_007626.1"/>
</dbReference>
<keyword evidence="5" id="KW-0464">Manganese</keyword>
<dbReference type="AlphaFoldDB" id="Q2WAQ5"/>
<dbReference type="Pfam" id="PF00149">
    <property type="entry name" value="Metallophos"/>
    <property type="match status" value="1"/>
</dbReference>
<evidence type="ECO:0000256" key="4">
    <source>
        <dbReference type="ARBA" id="ARBA00023136"/>
    </source>
</evidence>
<evidence type="ECO:0000313" key="8">
    <source>
        <dbReference type="EMBL" id="BAE49070.1"/>
    </source>
</evidence>
<dbReference type="InterPro" id="IPR004843">
    <property type="entry name" value="Calcineurin-like_PHP"/>
</dbReference>
<keyword evidence="3" id="KW-0479">Metal-binding</keyword>
<dbReference type="SUPFAM" id="SSF56300">
    <property type="entry name" value="Metallo-dependent phosphatases"/>
    <property type="match status" value="1"/>
</dbReference>
<keyword evidence="1" id="KW-1003">Cell membrane</keyword>
<dbReference type="InterPro" id="IPR029052">
    <property type="entry name" value="Metallo-depent_PP-like"/>
</dbReference>
<evidence type="ECO:0000313" key="9">
    <source>
        <dbReference type="Proteomes" id="UP000007058"/>
    </source>
</evidence>
<dbReference type="InterPro" id="IPR043461">
    <property type="entry name" value="LpxH-like"/>
</dbReference>
<dbReference type="PANTHER" id="PTHR34990">
    <property type="entry name" value="UDP-2,3-DIACYLGLUCOSAMINE HYDROLASE-RELATED"/>
    <property type="match status" value="1"/>
</dbReference>
<gene>
    <name evidence="8" type="ordered locus">amb0266</name>
</gene>
<sequence>MNASLDIKRRYRTIWISDIHLGTRGCKADDLLDFLKDTECETLYLVGDIVDGWRLRRSWYWPQSHNDVVQKLLRKARKGTRVVFVPGNHDEFARDYHGLLFGDIEVLTTVVHKTADGRQLLVLHGDAFDGVVKYAKWLAHLGDSAYTLALSLNHWLNVVRRAMGFPYWSLSAYLKHKVKNAVQYMASFEEAMADEARRHGADGVVCGHIHHAEKREVNGILYCNDGDWVESCTALVEGFDGALEIIRWLEVEGNTCEYSSSRMPGSLKSTASSAPSIP</sequence>
<feature type="domain" description="Calcineurin-like phosphoesterase" evidence="7">
    <location>
        <begin position="12"/>
        <end position="211"/>
    </location>
</feature>
<dbReference type="EMBL" id="AP007255">
    <property type="protein sequence ID" value="BAE49070.1"/>
    <property type="molecule type" value="Genomic_DNA"/>
</dbReference>
<evidence type="ECO:0000256" key="1">
    <source>
        <dbReference type="ARBA" id="ARBA00022475"/>
    </source>
</evidence>
<evidence type="ECO:0000256" key="2">
    <source>
        <dbReference type="ARBA" id="ARBA00022519"/>
    </source>
</evidence>
<organism evidence="8 9">
    <name type="scientific">Paramagnetospirillum magneticum (strain ATCC 700264 / AMB-1)</name>
    <name type="common">Magnetospirillum magneticum</name>
    <dbReference type="NCBI Taxonomy" id="342108"/>
    <lineage>
        <taxon>Bacteria</taxon>
        <taxon>Pseudomonadati</taxon>
        <taxon>Pseudomonadota</taxon>
        <taxon>Alphaproteobacteria</taxon>
        <taxon>Rhodospirillales</taxon>
        <taxon>Magnetospirillaceae</taxon>
        <taxon>Paramagnetospirillum</taxon>
    </lineage>
</organism>
<keyword evidence="4" id="KW-0472">Membrane</keyword>
<accession>Q2WAQ5</accession>
<reference evidence="8 9" key="1">
    <citation type="journal article" date="2005" name="DNA Res.">
        <title>Complete genome sequence of the facultative anaerobic magnetotactic bacterium Magnetospirillum sp. strain AMB-1.</title>
        <authorList>
            <person name="Matsunaga T."/>
            <person name="Okamura Y."/>
            <person name="Fukuda Y."/>
            <person name="Wahyudi A.T."/>
            <person name="Murase Y."/>
            <person name="Takeyama H."/>
        </authorList>
    </citation>
    <scope>NUCLEOTIDE SEQUENCE [LARGE SCALE GENOMIC DNA]</scope>
    <source>
        <strain evidence="9">ATCC 700264 / AMB-1</strain>
    </source>
</reference>
<evidence type="ECO:0000259" key="7">
    <source>
        <dbReference type="Pfam" id="PF00149"/>
    </source>
</evidence>